<organism evidence="6 7">
    <name type="scientific">Candidatus Cytomitobacter primus</name>
    <dbReference type="NCBI Taxonomy" id="2066024"/>
    <lineage>
        <taxon>Bacteria</taxon>
        <taxon>Pseudomonadati</taxon>
        <taxon>Pseudomonadota</taxon>
        <taxon>Alphaproteobacteria</taxon>
        <taxon>Holosporales</taxon>
        <taxon>Holosporaceae</taxon>
        <taxon>Candidatus Cytomitobacter</taxon>
    </lineage>
</organism>
<reference evidence="6 7" key="1">
    <citation type="submission" date="2019-08" db="EMBL/GenBank/DDBJ databases">
        <title>Highly reduced genomes of protist endosymbionts show evolutionary convergence.</title>
        <authorList>
            <person name="George E."/>
            <person name="Husnik F."/>
            <person name="Tashyreva D."/>
            <person name="Prokopchuk G."/>
            <person name="Horak A."/>
            <person name="Kwong W.K."/>
            <person name="Lukes J."/>
            <person name="Keeling P.J."/>
        </authorList>
    </citation>
    <scope>NUCLEOTIDE SEQUENCE [LARGE SCALE GENOMIC DNA]</scope>
    <source>
        <strain evidence="6">1604LC</strain>
    </source>
</reference>
<gene>
    <name evidence="6" type="ORF">FZC34_01240</name>
</gene>
<proteinExistence type="inferred from homology"/>
<dbReference type="GO" id="GO:0009236">
    <property type="term" value="P:cobalamin biosynthetic process"/>
    <property type="evidence" value="ECO:0007669"/>
    <property type="project" value="UniProtKB-UniRule"/>
</dbReference>
<comment type="pathway">
    <text evidence="4">Cofactor biosynthesis; adenosylcobalamin biosynthesis; adenosylcobalamin from cob(II)yrinate a,c-diamide: step 2/7.</text>
</comment>
<dbReference type="OrthoDB" id="9778896at2"/>
<evidence type="ECO:0000256" key="2">
    <source>
        <dbReference type="ARBA" id="ARBA00022741"/>
    </source>
</evidence>
<keyword evidence="1 4" id="KW-0808">Transferase</keyword>
<dbReference type="PANTHER" id="PTHR12213:SF0">
    <property type="entry name" value="CORRINOID ADENOSYLTRANSFERASE MMAB"/>
    <property type="match status" value="1"/>
</dbReference>
<dbReference type="Gene3D" id="1.20.1200.10">
    <property type="entry name" value="Cobalamin adenosyltransferase-like"/>
    <property type="match status" value="1"/>
</dbReference>
<dbReference type="EMBL" id="CP043316">
    <property type="protein sequence ID" value="QEK38531.1"/>
    <property type="molecule type" value="Genomic_DNA"/>
</dbReference>
<dbReference type="EC" id="2.5.1.17" evidence="4"/>
<dbReference type="UniPathway" id="UPA00148">
    <property type="reaction ID" value="UER00233"/>
</dbReference>
<sequence length="177" mass="20253">MNCPYITKTGDKGKTSIMNKRVYKNSDLIQFLGGLDEINSYIGLIVNYAPDNLKKTLMSIQNQLLNIGGFISGGSIEINDKYHSWVEAESNEFFKALENANNFVLPGGSILSSHLHIARCVIRRVEILFWKLDEDTRCDHIAKYMNRLSDLFFVLSRLHGESKECLWQIGEIDYDIK</sequence>
<dbReference type="GO" id="GO:0008817">
    <property type="term" value="F:corrinoid adenosyltransferase activity"/>
    <property type="evidence" value="ECO:0007669"/>
    <property type="project" value="UniProtKB-UniRule"/>
</dbReference>
<dbReference type="InterPro" id="IPR036451">
    <property type="entry name" value="CblAdoTrfase-like_sf"/>
</dbReference>
<dbReference type="RefSeq" id="WP_148971647.1">
    <property type="nucleotide sequence ID" value="NZ_CP043316.1"/>
</dbReference>
<dbReference type="AlphaFoldDB" id="A0A5C0UFS2"/>
<dbReference type="InterPro" id="IPR016030">
    <property type="entry name" value="CblAdoTrfase-like"/>
</dbReference>
<dbReference type="KEGG" id="cpri:FZC34_01240"/>
<evidence type="ECO:0000256" key="4">
    <source>
        <dbReference type="RuleBase" id="RU366026"/>
    </source>
</evidence>
<evidence type="ECO:0000256" key="1">
    <source>
        <dbReference type="ARBA" id="ARBA00022679"/>
    </source>
</evidence>
<keyword evidence="4" id="KW-0169">Cobalamin biosynthesis</keyword>
<comment type="catalytic activity">
    <reaction evidence="4">
        <text>2 cob(II)yrinate a,c diamide + reduced [electron-transfer flavoprotein] + 2 ATP = 2 adenosylcob(III)yrinate a,c-diamide + 2 triphosphate + oxidized [electron-transfer flavoprotein] + 3 H(+)</text>
        <dbReference type="Rhea" id="RHEA:11528"/>
        <dbReference type="Rhea" id="RHEA-COMP:10685"/>
        <dbReference type="Rhea" id="RHEA-COMP:10686"/>
        <dbReference type="ChEBI" id="CHEBI:15378"/>
        <dbReference type="ChEBI" id="CHEBI:18036"/>
        <dbReference type="ChEBI" id="CHEBI:30616"/>
        <dbReference type="ChEBI" id="CHEBI:57692"/>
        <dbReference type="ChEBI" id="CHEBI:58307"/>
        <dbReference type="ChEBI" id="CHEBI:58503"/>
        <dbReference type="ChEBI" id="CHEBI:58537"/>
        <dbReference type="EC" id="2.5.1.17"/>
    </reaction>
</comment>
<dbReference type="Pfam" id="PF01923">
    <property type="entry name" value="Cob_adeno_trans"/>
    <property type="match status" value="1"/>
</dbReference>
<comment type="catalytic activity">
    <reaction evidence="4">
        <text>2 cob(II)alamin + reduced [electron-transfer flavoprotein] + 2 ATP = 2 adenosylcob(III)alamin + 2 triphosphate + oxidized [electron-transfer flavoprotein] + 3 H(+)</text>
        <dbReference type="Rhea" id="RHEA:28671"/>
        <dbReference type="Rhea" id="RHEA-COMP:10685"/>
        <dbReference type="Rhea" id="RHEA-COMP:10686"/>
        <dbReference type="ChEBI" id="CHEBI:15378"/>
        <dbReference type="ChEBI" id="CHEBI:16304"/>
        <dbReference type="ChEBI" id="CHEBI:18036"/>
        <dbReference type="ChEBI" id="CHEBI:18408"/>
        <dbReference type="ChEBI" id="CHEBI:30616"/>
        <dbReference type="ChEBI" id="CHEBI:57692"/>
        <dbReference type="ChEBI" id="CHEBI:58307"/>
        <dbReference type="EC" id="2.5.1.17"/>
    </reaction>
</comment>
<accession>A0A5C0UFS2</accession>
<protein>
    <recommendedName>
        <fullName evidence="4">Corrinoid adenosyltransferase</fullName>
        <ecNumber evidence="4">2.5.1.17</ecNumber>
    </recommendedName>
    <alternativeName>
        <fullName evidence="4">Cob(II)alamin adenosyltransferase</fullName>
    </alternativeName>
    <alternativeName>
        <fullName evidence="4">Cob(II)yrinic acid a,c-diamide adenosyltransferase</fullName>
    </alternativeName>
    <alternativeName>
        <fullName evidence="4">Cobinamide/cobalamin adenosyltransferase</fullName>
    </alternativeName>
</protein>
<dbReference type="PANTHER" id="PTHR12213">
    <property type="entry name" value="CORRINOID ADENOSYLTRANSFERASE"/>
    <property type="match status" value="1"/>
</dbReference>
<evidence type="ECO:0000313" key="7">
    <source>
        <dbReference type="Proteomes" id="UP000325004"/>
    </source>
</evidence>
<evidence type="ECO:0000256" key="3">
    <source>
        <dbReference type="ARBA" id="ARBA00022840"/>
    </source>
</evidence>
<dbReference type="InterPro" id="IPR029499">
    <property type="entry name" value="PduO-typ"/>
</dbReference>
<comment type="similarity">
    <text evidence="4">Belongs to the Cob(I)alamin adenosyltransferase family.</text>
</comment>
<feature type="domain" description="Cobalamin adenosyltransferase-like" evidence="5">
    <location>
        <begin position="6"/>
        <end position="158"/>
    </location>
</feature>
<evidence type="ECO:0000259" key="5">
    <source>
        <dbReference type="Pfam" id="PF01923"/>
    </source>
</evidence>
<keyword evidence="3 4" id="KW-0067">ATP-binding</keyword>
<keyword evidence="2 4" id="KW-0547">Nucleotide-binding</keyword>
<keyword evidence="7" id="KW-1185">Reference proteome</keyword>
<dbReference type="Proteomes" id="UP000325004">
    <property type="component" value="Chromosome"/>
</dbReference>
<dbReference type="NCBIfam" id="TIGR00636">
    <property type="entry name" value="PduO_Nterm"/>
    <property type="match status" value="1"/>
</dbReference>
<name>A0A5C0UFS2_9PROT</name>
<dbReference type="SUPFAM" id="SSF89028">
    <property type="entry name" value="Cobalamin adenosyltransferase-like"/>
    <property type="match status" value="1"/>
</dbReference>
<evidence type="ECO:0000313" key="6">
    <source>
        <dbReference type="EMBL" id="QEK38531.1"/>
    </source>
</evidence>
<dbReference type="GO" id="GO:0005524">
    <property type="term" value="F:ATP binding"/>
    <property type="evidence" value="ECO:0007669"/>
    <property type="project" value="UniProtKB-UniRule"/>
</dbReference>